<dbReference type="PROSITE" id="PS50932">
    <property type="entry name" value="HTH_LACI_2"/>
    <property type="match status" value="1"/>
</dbReference>
<keyword evidence="6" id="KW-1185">Reference proteome</keyword>
<proteinExistence type="predicted"/>
<dbReference type="Gene3D" id="3.40.50.2300">
    <property type="match status" value="2"/>
</dbReference>
<keyword evidence="3" id="KW-0804">Transcription</keyword>
<name>A0ABM8B9Z5_9BIFI</name>
<accession>A0ABM8B9Z5</accession>
<dbReference type="PANTHER" id="PTHR30146:SF109">
    <property type="entry name" value="HTH-TYPE TRANSCRIPTIONAL REGULATOR GALS"/>
    <property type="match status" value="1"/>
</dbReference>
<dbReference type="PROSITE" id="PS00356">
    <property type="entry name" value="HTH_LACI_1"/>
    <property type="match status" value="1"/>
</dbReference>
<evidence type="ECO:0000256" key="1">
    <source>
        <dbReference type="ARBA" id="ARBA00023015"/>
    </source>
</evidence>
<dbReference type="CDD" id="cd01392">
    <property type="entry name" value="HTH_LacI"/>
    <property type="match status" value="1"/>
</dbReference>
<evidence type="ECO:0000256" key="3">
    <source>
        <dbReference type="ARBA" id="ARBA00023163"/>
    </source>
</evidence>
<dbReference type="SUPFAM" id="SSF53822">
    <property type="entry name" value="Periplasmic binding protein-like I"/>
    <property type="match status" value="1"/>
</dbReference>
<dbReference type="PANTHER" id="PTHR30146">
    <property type="entry name" value="LACI-RELATED TRANSCRIPTIONAL REPRESSOR"/>
    <property type="match status" value="1"/>
</dbReference>
<dbReference type="EMBL" id="AP026798">
    <property type="protein sequence ID" value="BDR53695.1"/>
    <property type="molecule type" value="Genomic_DNA"/>
</dbReference>
<reference evidence="5 6" key="1">
    <citation type="journal article" date="2023" name="Microbiol. Spectr.">
        <title>Symbiosis of Carpenter Bees with Uncharacterized Lactic Acid Bacteria Showing NAD Auxotrophy.</title>
        <authorList>
            <person name="Kawasaki S."/>
            <person name="Ozawa K."/>
            <person name="Mori T."/>
            <person name="Yamamoto A."/>
            <person name="Ito M."/>
            <person name="Ohkuma M."/>
            <person name="Sakamoto M."/>
            <person name="Matsutani M."/>
        </authorList>
    </citation>
    <scope>NUCLEOTIDE SEQUENCE [LARGE SCALE GENOMIC DNA]</scope>
    <source>
        <strain evidence="5 6">Kim37-2</strain>
    </source>
</reference>
<protein>
    <recommendedName>
        <fullName evidence="4">HTH lacI-type domain-containing protein</fullName>
    </recommendedName>
</protein>
<dbReference type="SUPFAM" id="SSF47413">
    <property type="entry name" value="lambda repressor-like DNA-binding domains"/>
    <property type="match status" value="1"/>
</dbReference>
<feature type="domain" description="HTH lacI-type" evidence="4">
    <location>
        <begin position="2"/>
        <end position="56"/>
    </location>
</feature>
<dbReference type="Pfam" id="PF00532">
    <property type="entry name" value="Peripla_BP_1"/>
    <property type="match status" value="1"/>
</dbReference>
<evidence type="ECO:0000256" key="2">
    <source>
        <dbReference type="ARBA" id="ARBA00023125"/>
    </source>
</evidence>
<dbReference type="Proteomes" id="UP001321766">
    <property type="component" value="Chromosome"/>
</dbReference>
<dbReference type="InterPro" id="IPR000843">
    <property type="entry name" value="HTH_LacI"/>
</dbReference>
<organism evidence="5 6">
    <name type="scientific">Bombiscardovia nodaiensis</name>
    <dbReference type="NCBI Taxonomy" id="2932181"/>
    <lineage>
        <taxon>Bacteria</taxon>
        <taxon>Bacillati</taxon>
        <taxon>Actinomycetota</taxon>
        <taxon>Actinomycetes</taxon>
        <taxon>Bifidobacteriales</taxon>
        <taxon>Bifidobacteriaceae</taxon>
        <taxon>Bombiscardovia</taxon>
    </lineage>
</organism>
<dbReference type="InterPro" id="IPR028082">
    <property type="entry name" value="Peripla_BP_I"/>
</dbReference>
<gene>
    <name evidence="5" type="ORF">KIM372_16020</name>
</gene>
<dbReference type="InterPro" id="IPR001761">
    <property type="entry name" value="Peripla_BP/Lac1_sug-bd_dom"/>
</dbReference>
<dbReference type="Gene3D" id="1.10.260.40">
    <property type="entry name" value="lambda repressor-like DNA-binding domains"/>
    <property type="match status" value="1"/>
</dbReference>
<evidence type="ECO:0000313" key="6">
    <source>
        <dbReference type="Proteomes" id="UP001321766"/>
    </source>
</evidence>
<dbReference type="Pfam" id="PF00356">
    <property type="entry name" value="LacI"/>
    <property type="match status" value="1"/>
</dbReference>
<evidence type="ECO:0000313" key="5">
    <source>
        <dbReference type="EMBL" id="BDR53695.1"/>
    </source>
</evidence>
<dbReference type="InterPro" id="IPR010982">
    <property type="entry name" value="Lambda_DNA-bd_dom_sf"/>
</dbReference>
<dbReference type="SMART" id="SM00354">
    <property type="entry name" value="HTH_LACI"/>
    <property type="match status" value="1"/>
</dbReference>
<keyword evidence="2" id="KW-0238">DNA-binding</keyword>
<keyword evidence="1" id="KW-0805">Transcription regulation</keyword>
<dbReference type="CDD" id="cd06267">
    <property type="entry name" value="PBP1_LacI_sugar_binding-like"/>
    <property type="match status" value="1"/>
</dbReference>
<sequence>MVTMRDVAALAGVSQATVSYALNGDPIITESTRAKVLTAARKLNYTVNLSARNLKSGKSGALGLVVQELQNPYVTQLADAVSQYALTKHMQTVIQQTLYRQENETSILEHVTSAFCDAVIFSPSKLTSKQIKSQLNGKPALLLSSRDSNPEYDVLDTPAREAMYTATSYLLETGCRKLLFMGMPYIPLNECLYSVDSARLRIAGFEQALVEHGIEPSPSQFIQPGGWNPAISRAAMLEYLDQHAAPKLAGIGQTQLTLRSTLTESSV</sequence>
<evidence type="ECO:0000259" key="4">
    <source>
        <dbReference type="PROSITE" id="PS50932"/>
    </source>
</evidence>